<keyword evidence="6 11" id="KW-0812">Transmembrane</keyword>
<evidence type="ECO:0000313" key="13">
    <source>
        <dbReference type="Proteomes" id="UP000008021"/>
    </source>
</evidence>
<comment type="subunit">
    <text evidence="10">Forms homooligomers and/or heterooligomers.</text>
</comment>
<dbReference type="AlphaFoldDB" id="A0A0E0DNC7"/>
<organism evidence="12">
    <name type="scientific">Oryza meridionalis</name>
    <dbReference type="NCBI Taxonomy" id="40149"/>
    <lineage>
        <taxon>Eukaryota</taxon>
        <taxon>Viridiplantae</taxon>
        <taxon>Streptophyta</taxon>
        <taxon>Embryophyta</taxon>
        <taxon>Tracheophyta</taxon>
        <taxon>Spermatophyta</taxon>
        <taxon>Magnoliopsida</taxon>
        <taxon>Liliopsida</taxon>
        <taxon>Poales</taxon>
        <taxon>Poaceae</taxon>
        <taxon>BOP clade</taxon>
        <taxon>Oryzoideae</taxon>
        <taxon>Oryzeae</taxon>
        <taxon>Oryzinae</taxon>
        <taxon>Oryza</taxon>
    </lineage>
</organism>
<evidence type="ECO:0000256" key="7">
    <source>
        <dbReference type="ARBA" id="ARBA00022737"/>
    </source>
</evidence>
<feature type="transmembrane region" description="Helical" evidence="11">
    <location>
        <begin position="192"/>
        <end position="213"/>
    </location>
</feature>
<feature type="transmembrane region" description="Helical" evidence="11">
    <location>
        <begin position="70"/>
        <end position="93"/>
    </location>
</feature>
<keyword evidence="7" id="KW-0677">Repeat</keyword>
<dbReference type="PANTHER" id="PTHR10791">
    <property type="entry name" value="RAG1-ACTIVATING PROTEIN 1"/>
    <property type="match status" value="1"/>
</dbReference>
<dbReference type="GO" id="GO:0005886">
    <property type="term" value="C:plasma membrane"/>
    <property type="evidence" value="ECO:0007669"/>
    <property type="project" value="UniProtKB-SubCell"/>
</dbReference>
<comment type="function">
    <text evidence="11">Mediates both low-affinity uptake and efflux of sugar across the membrane.</text>
</comment>
<name>A0A0E0DNC7_9ORYZ</name>
<dbReference type="FunFam" id="1.20.1280.290:FF:000001">
    <property type="entry name" value="Bidirectional sugar transporter SWEET"/>
    <property type="match status" value="1"/>
</dbReference>
<feature type="transmembrane region" description="Helical" evidence="11">
    <location>
        <begin position="40"/>
        <end position="58"/>
    </location>
</feature>
<dbReference type="EnsemblPlants" id="OMERI05G06410.1">
    <property type="protein sequence ID" value="OMERI05G06410.1"/>
    <property type="gene ID" value="OMERI05G06410"/>
</dbReference>
<accession>A0A0E0DNC7</accession>
<keyword evidence="5 11" id="KW-0762">Sugar transport</keyword>
<dbReference type="PROSITE" id="PS51257">
    <property type="entry name" value="PROKAR_LIPOPROTEIN"/>
    <property type="match status" value="1"/>
</dbReference>
<dbReference type="Gene3D" id="1.20.1280.290">
    <property type="match status" value="2"/>
</dbReference>
<evidence type="ECO:0000256" key="5">
    <source>
        <dbReference type="ARBA" id="ARBA00022597"/>
    </source>
</evidence>
<dbReference type="GO" id="GO:0051119">
    <property type="term" value="F:sugar transmembrane transporter activity"/>
    <property type="evidence" value="ECO:0007669"/>
    <property type="project" value="InterPro"/>
</dbReference>
<dbReference type="Pfam" id="PF03083">
    <property type="entry name" value="MtN3_slv"/>
    <property type="match status" value="2"/>
</dbReference>
<sequence>MFPDIRFIVGIIGSVACMLLYAAPILTFKRVIKKASVEEFSCIPHILALFSCLTYSWYGFPVVSYGWENLTVCSISSLGVIFEGTFISIYVWFAPRGKKKQVMLMASLILAVFCMTVFFSSFSIHNHHIRKVFVGSVGLVSSISMYGSPLVAMKQVIRTKSVEFMPFYLSLFTLFTSLTWMAYGVIGRDPFIATPNCIGSIMGILQLVVYCIYSKRKEAPKVLHDIEQANVVKIPTSHVDTKERNTCTNIVGIFSFSSVSSLTAPFTP</sequence>
<comment type="subcellular location">
    <subcellularLocation>
        <location evidence="1 11">Cell membrane</location>
        <topology evidence="1 11">Multi-pass membrane protein</topology>
    </subcellularLocation>
</comment>
<evidence type="ECO:0000256" key="3">
    <source>
        <dbReference type="ARBA" id="ARBA00022448"/>
    </source>
</evidence>
<comment type="similarity">
    <text evidence="2 11">Belongs to the SWEET sugar transporter family.</text>
</comment>
<dbReference type="InterPro" id="IPR004316">
    <property type="entry name" value="SWEET_rpt"/>
</dbReference>
<keyword evidence="3 11" id="KW-0813">Transport</keyword>
<evidence type="ECO:0000256" key="11">
    <source>
        <dbReference type="RuleBase" id="RU910715"/>
    </source>
</evidence>
<evidence type="ECO:0000256" key="2">
    <source>
        <dbReference type="ARBA" id="ARBA00007809"/>
    </source>
</evidence>
<dbReference type="FunFam" id="1.20.1280.290:FF:000002">
    <property type="entry name" value="Bidirectional sugar transporter SWEET"/>
    <property type="match status" value="1"/>
</dbReference>
<keyword evidence="8 11" id="KW-1133">Transmembrane helix</keyword>
<keyword evidence="13" id="KW-1185">Reference proteome</keyword>
<feature type="transmembrane region" description="Helical" evidence="11">
    <location>
        <begin position="132"/>
        <end position="152"/>
    </location>
</feature>
<dbReference type="PANTHER" id="PTHR10791:SF58">
    <property type="entry name" value="BIDIRECTIONAL SUGAR TRANSPORTER SWEET3A"/>
    <property type="match status" value="1"/>
</dbReference>
<evidence type="ECO:0000313" key="12">
    <source>
        <dbReference type="EnsemblPlants" id="OMERI05G06410.1"/>
    </source>
</evidence>
<dbReference type="Gramene" id="OMERI05G06410.1">
    <property type="protein sequence ID" value="OMERI05G06410.1"/>
    <property type="gene ID" value="OMERI05G06410"/>
</dbReference>
<proteinExistence type="inferred from homology"/>
<dbReference type="eggNOG" id="KOG1623">
    <property type="taxonomic scope" value="Eukaryota"/>
</dbReference>
<reference evidence="12" key="2">
    <citation type="submission" date="2018-05" db="EMBL/GenBank/DDBJ databases">
        <title>OmerRS3 (Oryza meridionalis Reference Sequence Version 3).</title>
        <authorList>
            <person name="Zhang J."/>
            <person name="Kudrna D."/>
            <person name="Lee S."/>
            <person name="Talag J."/>
            <person name="Welchert J."/>
            <person name="Wing R.A."/>
        </authorList>
    </citation>
    <scope>NUCLEOTIDE SEQUENCE [LARGE SCALE GENOMIC DNA]</scope>
    <source>
        <strain evidence="12">cv. OR44</strain>
    </source>
</reference>
<evidence type="ECO:0000256" key="6">
    <source>
        <dbReference type="ARBA" id="ARBA00022692"/>
    </source>
</evidence>
<dbReference type="Proteomes" id="UP000008021">
    <property type="component" value="Chromosome 5"/>
</dbReference>
<evidence type="ECO:0000256" key="1">
    <source>
        <dbReference type="ARBA" id="ARBA00004651"/>
    </source>
</evidence>
<keyword evidence="4" id="KW-1003">Cell membrane</keyword>
<feature type="transmembrane region" description="Helical" evidence="11">
    <location>
        <begin position="6"/>
        <end position="28"/>
    </location>
</feature>
<protein>
    <recommendedName>
        <fullName evidence="11">Bidirectional sugar transporter SWEET</fullName>
    </recommendedName>
</protein>
<reference evidence="12" key="1">
    <citation type="submission" date="2015-04" db="UniProtKB">
        <authorList>
            <consortium name="EnsemblPlants"/>
        </authorList>
    </citation>
    <scope>IDENTIFICATION</scope>
</reference>
<evidence type="ECO:0000256" key="10">
    <source>
        <dbReference type="ARBA" id="ARBA00038715"/>
    </source>
</evidence>
<dbReference type="InterPro" id="IPR047664">
    <property type="entry name" value="SWEET"/>
</dbReference>
<evidence type="ECO:0000256" key="8">
    <source>
        <dbReference type="ARBA" id="ARBA00022989"/>
    </source>
</evidence>
<keyword evidence="9 11" id="KW-0472">Membrane</keyword>
<evidence type="ECO:0000256" key="9">
    <source>
        <dbReference type="ARBA" id="ARBA00023136"/>
    </source>
</evidence>
<feature type="transmembrane region" description="Helical" evidence="11">
    <location>
        <begin position="102"/>
        <end position="120"/>
    </location>
</feature>
<evidence type="ECO:0000256" key="4">
    <source>
        <dbReference type="ARBA" id="ARBA00022475"/>
    </source>
</evidence>
<feature type="transmembrane region" description="Helical" evidence="11">
    <location>
        <begin position="164"/>
        <end position="186"/>
    </location>
</feature>